<keyword evidence="10" id="KW-1185">Reference proteome</keyword>
<dbReference type="EMBL" id="JBIAQY010000009">
    <property type="protein sequence ID" value="MFF3571215.1"/>
    <property type="molecule type" value="Genomic_DNA"/>
</dbReference>
<organism evidence="9 10">
    <name type="scientific">Nocardia jiangxiensis</name>
    <dbReference type="NCBI Taxonomy" id="282685"/>
    <lineage>
        <taxon>Bacteria</taxon>
        <taxon>Bacillati</taxon>
        <taxon>Actinomycetota</taxon>
        <taxon>Actinomycetes</taxon>
        <taxon>Mycobacteriales</taxon>
        <taxon>Nocardiaceae</taxon>
        <taxon>Nocardia</taxon>
    </lineage>
</organism>
<name>A0ABW6S4I8_9NOCA</name>
<evidence type="ECO:0000256" key="1">
    <source>
        <dbReference type="ARBA" id="ARBA00022475"/>
    </source>
</evidence>
<dbReference type="EC" id="4.2.2.29" evidence="7"/>
<keyword evidence="1 7" id="KW-1003">Cell membrane</keyword>
<evidence type="ECO:0000313" key="9">
    <source>
        <dbReference type="EMBL" id="MFF3571215.1"/>
    </source>
</evidence>
<feature type="compositionally biased region" description="Basic residues" evidence="8">
    <location>
        <begin position="209"/>
        <end position="228"/>
    </location>
</feature>
<evidence type="ECO:0000256" key="5">
    <source>
        <dbReference type="ARBA" id="ARBA00023239"/>
    </source>
</evidence>
<protein>
    <recommendedName>
        <fullName evidence="7">Endolytic murein transglycosylase</fullName>
        <ecNumber evidence="7">4.2.2.29</ecNumber>
    </recommendedName>
    <alternativeName>
        <fullName evidence="7">Peptidoglycan lytic transglycosylase</fullName>
    </alternativeName>
    <alternativeName>
        <fullName evidence="7">Peptidoglycan polymerization terminase</fullName>
    </alternativeName>
</protein>
<dbReference type="Proteomes" id="UP001601992">
    <property type="component" value="Unassembled WGS sequence"/>
</dbReference>
<feature type="region of interest" description="Disordered" evidence="8">
    <location>
        <begin position="15"/>
        <end position="228"/>
    </location>
</feature>
<comment type="function">
    <text evidence="7">Functions as a peptidoglycan terminase that cleaves nascent peptidoglycan strands endolytically to terminate their elongation.</text>
</comment>
<feature type="compositionally biased region" description="Acidic residues" evidence="8">
    <location>
        <begin position="115"/>
        <end position="137"/>
    </location>
</feature>
<comment type="caution">
    <text evidence="9">The sequence shown here is derived from an EMBL/GenBank/DDBJ whole genome shotgun (WGS) entry which is preliminary data.</text>
</comment>
<comment type="similarity">
    <text evidence="7">Belongs to the transglycosylase MltG family.</text>
</comment>
<proteinExistence type="inferred from homology"/>
<dbReference type="InterPro" id="IPR003770">
    <property type="entry name" value="MLTG-like"/>
</dbReference>
<evidence type="ECO:0000256" key="4">
    <source>
        <dbReference type="ARBA" id="ARBA00023136"/>
    </source>
</evidence>
<dbReference type="HAMAP" id="MF_02065">
    <property type="entry name" value="MltG"/>
    <property type="match status" value="1"/>
</dbReference>
<evidence type="ECO:0000256" key="6">
    <source>
        <dbReference type="ARBA" id="ARBA00023316"/>
    </source>
</evidence>
<dbReference type="Gene3D" id="3.30.1490.480">
    <property type="entry name" value="Endolytic murein transglycosylase"/>
    <property type="match status" value="1"/>
</dbReference>
<dbReference type="GO" id="GO:0016829">
    <property type="term" value="F:lyase activity"/>
    <property type="evidence" value="ECO:0007669"/>
    <property type="project" value="UniProtKB-KW"/>
</dbReference>
<feature type="compositionally biased region" description="Basic and acidic residues" evidence="8">
    <location>
        <begin position="154"/>
        <end position="163"/>
    </location>
</feature>
<feature type="compositionally biased region" description="Basic and acidic residues" evidence="8">
    <location>
        <begin position="15"/>
        <end position="35"/>
    </location>
</feature>
<feature type="site" description="Important for catalytic activity" evidence="7">
    <location>
        <position position="484"/>
    </location>
</feature>
<comment type="subcellular location">
    <subcellularLocation>
        <location evidence="7">Cell membrane</location>
        <topology evidence="7">Single-pass membrane protein</topology>
    </subcellularLocation>
</comment>
<dbReference type="Pfam" id="PF02618">
    <property type="entry name" value="YceG"/>
    <property type="match status" value="1"/>
</dbReference>
<evidence type="ECO:0000256" key="8">
    <source>
        <dbReference type="SAM" id="MobiDB-lite"/>
    </source>
</evidence>
<evidence type="ECO:0000256" key="2">
    <source>
        <dbReference type="ARBA" id="ARBA00022692"/>
    </source>
</evidence>
<dbReference type="PANTHER" id="PTHR30518">
    <property type="entry name" value="ENDOLYTIC MUREIN TRANSGLYCOSYLASE"/>
    <property type="match status" value="1"/>
</dbReference>
<evidence type="ECO:0000256" key="3">
    <source>
        <dbReference type="ARBA" id="ARBA00022989"/>
    </source>
</evidence>
<feature type="transmembrane region" description="Helical" evidence="7">
    <location>
        <begin position="232"/>
        <end position="253"/>
    </location>
</feature>
<dbReference type="PANTHER" id="PTHR30518:SF2">
    <property type="entry name" value="ENDOLYTIC MUREIN TRANSGLYCOSYLASE"/>
    <property type="match status" value="1"/>
</dbReference>
<keyword evidence="2 7" id="KW-0812">Transmembrane</keyword>
<reference evidence="9 10" key="1">
    <citation type="submission" date="2024-10" db="EMBL/GenBank/DDBJ databases">
        <title>The Natural Products Discovery Center: Release of the First 8490 Sequenced Strains for Exploring Actinobacteria Biosynthetic Diversity.</title>
        <authorList>
            <person name="Kalkreuter E."/>
            <person name="Kautsar S.A."/>
            <person name="Yang D."/>
            <person name="Bader C.D."/>
            <person name="Teijaro C.N."/>
            <person name="Fluegel L."/>
            <person name="Davis C.M."/>
            <person name="Simpson J.R."/>
            <person name="Lauterbach L."/>
            <person name="Steele A.D."/>
            <person name="Gui C."/>
            <person name="Meng S."/>
            <person name="Li G."/>
            <person name="Viehrig K."/>
            <person name="Ye F."/>
            <person name="Su P."/>
            <person name="Kiefer A.F."/>
            <person name="Nichols A."/>
            <person name="Cepeda A.J."/>
            <person name="Yan W."/>
            <person name="Fan B."/>
            <person name="Jiang Y."/>
            <person name="Adhikari A."/>
            <person name="Zheng C.-J."/>
            <person name="Schuster L."/>
            <person name="Cowan T.M."/>
            <person name="Smanski M.J."/>
            <person name="Chevrette M.G."/>
            <person name="De Carvalho L.P.S."/>
            <person name="Shen B."/>
        </authorList>
    </citation>
    <scope>NUCLEOTIDE SEQUENCE [LARGE SCALE GENOMIC DNA]</scope>
    <source>
        <strain evidence="9 10">NPDC002593</strain>
    </source>
</reference>
<keyword evidence="4 7" id="KW-0472">Membrane</keyword>
<keyword evidence="5 7" id="KW-0456">Lyase</keyword>
<sequence length="605" mass="66069">MNDRWLRAEERLRRSTEERRYRRSDNWAEPDDRAAHSAQNRAVRGSELGAPRGAEPRPGRRARHAAPDEWGEREDDTTVIPAYRDEYEDGYPSGEFAYGADQAYTGGHRYVDPDGYAEPEYADAEYDEDYYDQEPLPEPEPAPRRAPQRSGQRGRGDREETARSRSGARTGRKQTGGKQAARKSGARGAGAGTQRSRKQGSRDEPSRGRSGRGRRSRVASRKAAERKRRRRNLVYVGTVFVVLFAVAVVYAGYKFIGGFGGPDDYTGAAGPLTVVRVAPGDTAEQIAKTMVDKGVVKSTGAFYQAAVRDSGMNSVQPGYYAVPTHSKGADAVTAMMSKDARVGNVVISEGRRLHDSTDANTGSRSDGIYRKIADASCLGSGSEKKCVSYEQLDAAGASTDLNALGVPQWAMDSVRQVPDRTRQLEGLIEAGTWDFDPSGTPQQILAQLVRQSAQSYESTGLLTSNANGLNPYQTLTAASLVEREALPADMPRVARVIVNRLAVNQPLQFDSTVNYTLDKLAVATSDADRAKRTPWNTYAMSGLPATPIASPSLGALRAMENPTPGPWLYFVTVDKQGTTLFTDSYSEHQRNIEKARQSGILDSGH</sequence>
<comment type="catalytic activity">
    <reaction evidence="7">
        <text>a peptidoglycan chain = a peptidoglycan chain with N-acetyl-1,6-anhydromuramyl-[peptide] at the reducing end + a peptidoglycan chain with N-acetylglucosamine at the non-reducing end.</text>
        <dbReference type="EC" id="4.2.2.29"/>
    </reaction>
</comment>
<evidence type="ECO:0000256" key="7">
    <source>
        <dbReference type="HAMAP-Rule" id="MF_02065"/>
    </source>
</evidence>
<accession>A0ABW6S4I8</accession>
<dbReference type="RefSeq" id="WP_040825023.1">
    <property type="nucleotide sequence ID" value="NZ_JBIAQY010000009.1"/>
</dbReference>
<keyword evidence="6 7" id="KW-0961">Cell wall biogenesis/degradation</keyword>
<evidence type="ECO:0000313" key="10">
    <source>
        <dbReference type="Proteomes" id="UP001601992"/>
    </source>
</evidence>
<gene>
    <name evidence="7 9" type="primary">mltG</name>
    <name evidence="9" type="ORF">ACFYXQ_25880</name>
</gene>
<keyword evidence="3 7" id="KW-1133">Transmembrane helix</keyword>